<dbReference type="InterPro" id="IPR050709">
    <property type="entry name" value="Biotin_Carboxyl_Carrier/Decarb"/>
</dbReference>
<proteinExistence type="predicted"/>
<protein>
    <submittedName>
        <fullName evidence="3">Acetyl-CoA carboxylase biotin carboxyl carrier protein subunit</fullName>
    </submittedName>
</protein>
<sequence>MKIITSTIAGIVSDVLVEKADAVKKGQEVVIIESMKMHIPIESEGEGIVSEVKVDKGDFINDGDVLLVLE</sequence>
<dbReference type="Gene3D" id="2.40.50.100">
    <property type="match status" value="1"/>
</dbReference>
<feature type="domain" description="Lipoyl-binding" evidence="2">
    <location>
        <begin position="1"/>
        <end position="70"/>
    </location>
</feature>
<keyword evidence="1" id="KW-0092">Biotin</keyword>
<dbReference type="Pfam" id="PF00364">
    <property type="entry name" value="Biotin_lipoyl"/>
    <property type="match status" value="1"/>
</dbReference>
<dbReference type="PANTHER" id="PTHR45266:SF3">
    <property type="entry name" value="OXALOACETATE DECARBOXYLASE ALPHA CHAIN"/>
    <property type="match status" value="1"/>
</dbReference>
<dbReference type="InterPro" id="IPR000089">
    <property type="entry name" value="Biotin_lipoyl"/>
</dbReference>
<dbReference type="InterPro" id="IPR011053">
    <property type="entry name" value="Single_hybrid_motif"/>
</dbReference>
<gene>
    <name evidence="3" type="primary">accB_2</name>
    <name evidence="3" type="ORF">J27TS8_14110</name>
</gene>
<comment type="caution">
    <text evidence="3">The sequence shown here is derived from an EMBL/GenBank/DDBJ whole genome shotgun (WGS) entry which is preliminary data.</text>
</comment>
<dbReference type="CDD" id="cd06850">
    <property type="entry name" value="biotinyl_domain"/>
    <property type="match status" value="1"/>
</dbReference>
<dbReference type="AlphaFoldDB" id="A0A919WGK9"/>
<evidence type="ECO:0000313" key="3">
    <source>
        <dbReference type="EMBL" id="GIN61418.1"/>
    </source>
</evidence>
<organism evidence="3 4">
    <name type="scientific">Robertmurraya siralis</name>
    <dbReference type="NCBI Taxonomy" id="77777"/>
    <lineage>
        <taxon>Bacteria</taxon>
        <taxon>Bacillati</taxon>
        <taxon>Bacillota</taxon>
        <taxon>Bacilli</taxon>
        <taxon>Bacillales</taxon>
        <taxon>Bacillaceae</taxon>
        <taxon>Robertmurraya</taxon>
    </lineage>
</organism>
<dbReference type="OrthoDB" id="163546at2"/>
<evidence type="ECO:0000313" key="4">
    <source>
        <dbReference type="Proteomes" id="UP000682111"/>
    </source>
</evidence>
<dbReference type="RefSeq" id="WP_095313111.1">
    <property type="nucleotide sequence ID" value="NZ_BORC01000002.1"/>
</dbReference>
<evidence type="ECO:0000256" key="1">
    <source>
        <dbReference type="ARBA" id="ARBA00023267"/>
    </source>
</evidence>
<dbReference type="Proteomes" id="UP000682111">
    <property type="component" value="Unassembled WGS sequence"/>
</dbReference>
<dbReference type="PANTHER" id="PTHR45266">
    <property type="entry name" value="OXALOACETATE DECARBOXYLASE ALPHA CHAIN"/>
    <property type="match status" value="1"/>
</dbReference>
<dbReference type="PROSITE" id="PS50968">
    <property type="entry name" value="BIOTINYL_LIPOYL"/>
    <property type="match status" value="1"/>
</dbReference>
<name>A0A919WGK9_9BACI</name>
<keyword evidence="4" id="KW-1185">Reference proteome</keyword>
<evidence type="ECO:0000259" key="2">
    <source>
        <dbReference type="PROSITE" id="PS50968"/>
    </source>
</evidence>
<reference evidence="3" key="1">
    <citation type="submission" date="2021-03" db="EMBL/GenBank/DDBJ databases">
        <title>Antimicrobial resistance genes in bacteria isolated from Japanese honey, and their potential for conferring macrolide and lincosamide resistance in the American foulbrood pathogen Paenibacillus larvae.</title>
        <authorList>
            <person name="Okamoto M."/>
            <person name="Kumagai M."/>
            <person name="Kanamori H."/>
            <person name="Takamatsu D."/>
        </authorList>
    </citation>
    <scope>NUCLEOTIDE SEQUENCE</scope>
    <source>
        <strain evidence="3">J27TS8</strain>
    </source>
</reference>
<dbReference type="SUPFAM" id="SSF51230">
    <property type="entry name" value="Single hybrid motif"/>
    <property type="match status" value="1"/>
</dbReference>
<dbReference type="EMBL" id="BORC01000002">
    <property type="protein sequence ID" value="GIN61418.1"/>
    <property type="molecule type" value="Genomic_DNA"/>
</dbReference>
<accession>A0A919WGK9</accession>